<sequence length="962" mass="110890">MIDAIRDYGFLYWDRFLRSRLFMVLLRPVIITLITLNSIITRRRMSHENGLVVRGQVKILDNVDLPPNGFFTPGKVFPCRLRHASVSFLDDAALAVRGASVKFADEAVDSPFDMLMNNGNSTPFWDMDTFFQFTLARIRGGRAHLIDYFKRNPRCYMNVRDALRRDPSSFANLYYYSQIPLRFIAEDAVERYAKFRLIPWDETPERDGIPDEDDLQTPWFQEAKPNERRGRNYLKDAYRRRLDKQPVRYRFQIQILNWRDSDDRDYELSSLYPWNEDECPWRDLAEVIITEALDDAEGNECLFSLRHLPAAVLQTIPARNFRDGPSIDYLRLAGWWPRRARLLMYRLRGQPPRIPDERSETTEAYADETVSTVESDDVYRRPCLPQRDTPERREERREQLEQARGIYQYLHGYIETEPTGEQPAWHPPPWYRGVFRIYEPNPGDRKTVPIPLPPFVRELPSGERYSRVVQGRIYGTLAVSYLALALSRFENWLAKRHGLDIYRFLLWGFRDKPLTMAHWREDAEFARQRLAGVNPRIIRRFTEIPANFPVTDATLAGLLNAGETLASAMEKRRLYWCNYGVLEGISVKPGRYLAHPIALFYVNGEGRLMPIAIQLFQRPEDGPIFTPKDDPGLWLAVKTFTQSADAQVHEVVEHLLRTHLIIELFGVAMRRTLPEAHPINALLSPHLADTMAVNTSARTALLAPGGPIDSTMAVGSKGAFELMGRVWHDHRILDSQDVPLDLKERGVDDVEALPDYPWRDDALKLWAVVQRYVAAMVEHFYASDEDVAEDDELQAFHAEIRDPRGGNVRDMPGGEVGFRTRDELSGFLTRVVYTASAGHAAVNNGQYDCFGFIPNVPGALYRPPPRDKDLTWSERDLERALPDLRTASTQILMVRLLSRRTEIPIGRYAPAFFAGTQSVLPIVTRFRRDLHALSLEIEARNLGREVPYTYLDPKQVPQSIVT</sequence>
<evidence type="ECO:0000256" key="2">
    <source>
        <dbReference type="ARBA" id="ARBA00022723"/>
    </source>
</evidence>
<dbReference type="GO" id="GO:0034440">
    <property type="term" value="P:lipid oxidation"/>
    <property type="evidence" value="ECO:0007669"/>
    <property type="project" value="InterPro"/>
</dbReference>
<comment type="cofactor">
    <cofactor evidence="1">
        <name>Fe cation</name>
        <dbReference type="ChEBI" id="CHEBI:24875"/>
    </cofactor>
</comment>
<evidence type="ECO:0000259" key="7">
    <source>
        <dbReference type="PROSITE" id="PS51393"/>
    </source>
</evidence>
<keyword evidence="6" id="KW-1133">Transmembrane helix</keyword>
<evidence type="ECO:0000313" key="8">
    <source>
        <dbReference type="EMBL" id="SDW25860.1"/>
    </source>
</evidence>
<dbReference type="GO" id="GO:0046872">
    <property type="term" value="F:metal ion binding"/>
    <property type="evidence" value="ECO:0007669"/>
    <property type="project" value="UniProtKB-KW"/>
</dbReference>
<name>A0A1H2S2X5_THIRO</name>
<feature type="domain" description="Lipoxygenase" evidence="7">
    <location>
        <begin position="382"/>
        <end position="962"/>
    </location>
</feature>
<evidence type="ECO:0000256" key="6">
    <source>
        <dbReference type="SAM" id="Phobius"/>
    </source>
</evidence>
<dbReference type="RefSeq" id="WP_093028325.1">
    <property type="nucleotide sequence ID" value="NZ_FNNZ01000002.1"/>
</dbReference>
<dbReference type="SUPFAM" id="SSF56634">
    <property type="entry name" value="Heme-dependent catalase-like"/>
    <property type="match status" value="1"/>
</dbReference>
<keyword evidence="6" id="KW-0812">Transmembrane</keyword>
<evidence type="ECO:0000313" key="9">
    <source>
        <dbReference type="Proteomes" id="UP000198816"/>
    </source>
</evidence>
<dbReference type="InterPro" id="IPR020833">
    <property type="entry name" value="LipOase_Fe_BS"/>
</dbReference>
<reference evidence="9" key="1">
    <citation type="submission" date="2016-10" db="EMBL/GenBank/DDBJ databases">
        <authorList>
            <person name="Varghese N."/>
            <person name="Submissions S."/>
        </authorList>
    </citation>
    <scope>NUCLEOTIDE SEQUENCE [LARGE SCALE GENOMIC DNA]</scope>
    <source>
        <strain evidence="9">DSM 217</strain>
    </source>
</reference>
<proteinExistence type="predicted"/>
<dbReference type="Gene3D" id="2.40.180.10">
    <property type="entry name" value="Catalase core domain"/>
    <property type="match status" value="1"/>
</dbReference>
<dbReference type="SUPFAM" id="SSF48484">
    <property type="entry name" value="Lipoxigenase"/>
    <property type="match status" value="1"/>
</dbReference>
<dbReference type="InterPro" id="IPR000907">
    <property type="entry name" value="LipOase"/>
</dbReference>
<organism evidence="8 9">
    <name type="scientific">Thiocapsa roseopersicina</name>
    <dbReference type="NCBI Taxonomy" id="1058"/>
    <lineage>
        <taxon>Bacteria</taxon>
        <taxon>Pseudomonadati</taxon>
        <taxon>Pseudomonadota</taxon>
        <taxon>Gammaproteobacteria</taxon>
        <taxon>Chromatiales</taxon>
        <taxon>Chromatiaceae</taxon>
        <taxon>Thiocapsa</taxon>
    </lineage>
</organism>
<accession>A0A1H2S2X5</accession>
<evidence type="ECO:0000256" key="5">
    <source>
        <dbReference type="SAM" id="MobiDB-lite"/>
    </source>
</evidence>
<evidence type="ECO:0000256" key="3">
    <source>
        <dbReference type="ARBA" id="ARBA00023002"/>
    </source>
</evidence>
<keyword evidence="4" id="KW-0408">Iron</keyword>
<feature type="compositionally biased region" description="Basic and acidic residues" evidence="5">
    <location>
        <begin position="388"/>
        <end position="398"/>
    </location>
</feature>
<dbReference type="Proteomes" id="UP000198816">
    <property type="component" value="Unassembled WGS sequence"/>
</dbReference>
<keyword evidence="6" id="KW-0472">Membrane</keyword>
<dbReference type="InterPro" id="IPR020835">
    <property type="entry name" value="Catalase_sf"/>
</dbReference>
<keyword evidence="2" id="KW-0479">Metal-binding</keyword>
<protein>
    <submittedName>
        <fullName evidence="8">Lipoxygenase</fullName>
    </submittedName>
</protein>
<dbReference type="PROSITE" id="PS00711">
    <property type="entry name" value="LIPOXYGENASE_1"/>
    <property type="match status" value="1"/>
</dbReference>
<dbReference type="Pfam" id="PF00305">
    <property type="entry name" value="Lipoxygenase"/>
    <property type="match status" value="1"/>
</dbReference>
<dbReference type="PANTHER" id="PTHR11771">
    <property type="entry name" value="LIPOXYGENASE"/>
    <property type="match status" value="1"/>
</dbReference>
<dbReference type="InterPro" id="IPR036226">
    <property type="entry name" value="LipOase_C_sf"/>
</dbReference>
<dbReference type="EMBL" id="FNNZ01000002">
    <property type="protein sequence ID" value="SDW25860.1"/>
    <property type="molecule type" value="Genomic_DNA"/>
</dbReference>
<dbReference type="Gene3D" id="3.10.450.60">
    <property type="match status" value="1"/>
</dbReference>
<evidence type="ECO:0000256" key="4">
    <source>
        <dbReference type="ARBA" id="ARBA00023004"/>
    </source>
</evidence>
<keyword evidence="3" id="KW-0560">Oxidoreductase</keyword>
<feature type="region of interest" description="Disordered" evidence="5">
    <location>
        <begin position="369"/>
        <end position="398"/>
    </location>
</feature>
<keyword evidence="9" id="KW-1185">Reference proteome</keyword>
<dbReference type="GO" id="GO:0016702">
    <property type="term" value="F:oxidoreductase activity, acting on single donors with incorporation of molecular oxygen, incorporation of two atoms of oxygen"/>
    <property type="evidence" value="ECO:0007669"/>
    <property type="project" value="InterPro"/>
</dbReference>
<dbReference type="PROSITE" id="PS51393">
    <property type="entry name" value="LIPOXYGENASE_3"/>
    <property type="match status" value="1"/>
</dbReference>
<gene>
    <name evidence="8" type="ORF">SAMN05421783_102263</name>
</gene>
<dbReference type="Gene3D" id="1.20.245.10">
    <property type="entry name" value="Lipoxygenase-1, Domain 5"/>
    <property type="match status" value="1"/>
</dbReference>
<dbReference type="GO" id="GO:0020037">
    <property type="term" value="F:heme binding"/>
    <property type="evidence" value="ECO:0007669"/>
    <property type="project" value="InterPro"/>
</dbReference>
<dbReference type="AlphaFoldDB" id="A0A1H2S2X5"/>
<feature type="transmembrane region" description="Helical" evidence="6">
    <location>
        <begin position="21"/>
        <end position="40"/>
    </location>
</feature>
<dbReference type="InterPro" id="IPR013819">
    <property type="entry name" value="LipOase_C"/>
</dbReference>
<dbReference type="STRING" id="1058.SAMN05421783_102263"/>
<evidence type="ECO:0000256" key="1">
    <source>
        <dbReference type="ARBA" id="ARBA00001962"/>
    </source>
</evidence>
<dbReference type="PRINTS" id="PR00087">
    <property type="entry name" value="LIPOXYGENASE"/>
</dbReference>
<dbReference type="OrthoDB" id="5912511at2"/>